<dbReference type="InterPro" id="IPR054613">
    <property type="entry name" value="Peptidase_S78_dom"/>
</dbReference>
<evidence type="ECO:0000256" key="2">
    <source>
        <dbReference type="ARBA" id="ARBA00022670"/>
    </source>
</evidence>
<gene>
    <name evidence="5" type="ORF">RRH01S_14_00050</name>
</gene>
<dbReference type="Proteomes" id="UP000026941">
    <property type="component" value="Unassembled WGS sequence"/>
</dbReference>
<sequence>MTLEKRAATDVQSSGKTIVGYIAKFNNTAQISDFSEEISPGAFSESLRSNPDILFLQDHQYDRVIGRTANGSLKLAEDYIGLRFELTPVDTAAGRDALEMVRTKTAGGLSFGFTVDGPDSESWTGSHRTLKRINLREASLVSSFPAYSGTEASVRSRQPMTDAERRIRILELEGAANNVAI</sequence>
<feature type="domain" description="Prohead serine protease" evidence="4">
    <location>
        <begin position="9"/>
        <end position="158"/>
    </location>
</feature>
<dbReference type="GO" id="GO:0006508">
    <property type="term" value="P:proteolysis"/>
    <property type="evidence" value="ECO:0007669"/>
    <property type="project" value="UniProtKB-KW"/>
</dbReference>
<evidence type="ECO:0000313" key="6">
    <source>
        <dbReference type="Proteomes" id="UP000026941"/>
    </source>
</evidence>
<proteinExistence type="predicted"/>
<dbReference type="RefSeq" id="WP_042475484.1">
    <property type="nucleotide sequence ID" value="NZ_BAYX01000014.1"/>
</dbReference>
<dbReference type="InterPro" id="IPR006433">
    <property type="entry name" value="Prohead_protease"/>
</dbReference>
<evidence type="ECO:0000313" key="5">
    <source>
        <dbReference type="EMBL" id="GAJ95855.1"/>
    </source>
</evidence>
<keyword evidence="3" id="KW-0378">Hydrolase</keyword>
<name>A0AA87QAX9_RHIRH</name>
<organism evidence="5 6">
    <name type="scientific">Rhizobium rhizogenes NBRC 13257</name>
    <dbReference type="NCBI Taxonomy" id="1220581"/>
    <lineage>
        <taxon>Bacteria</taxon>
        <taxon>Pseudomonadati</taxon>
        <taxon>Pseudomonadota</taxon>
        <taxon>Alphaproteobacteria</taxon>
        <taxon>Hyphomicrobiales</taxon>
        <taxon>Rhizobiaceae</taxon>
        <taxon>Rhizobium/Agrobacterium group</taxon>
        <taxon>Rhizobium</taxon>
    </lineage>
</organism>
<evidence type="ECO:0000256" key="3">
    <source>
        <dbReference type="ARBA" id="ARBA00022801"/>
    </source>
</evidence>
<dbReference type="AlphaFoldDB" id="A0AA87QAX9"/>
<comment type="caution">
    <text evidence="5">The sequence shown here is derived from an EMBL/GenBank/DDBJ whole genome shotgun (WGS) entry which is preliminary data.</text>
</comment>
<dbReference type="GO" id="GO:0008233">
    <property type="term" value="F:peptidase activity"/>
    <property type="evidence" value="ECO:0007669"/>
    <property type="project" value="UniProtKB-KW"/>
</dbReference>
<keyword evidence="2 5" id="KW-0645">Protease</keyword>
<accession>A0AA87QAX9</accession>
<evidence type="ECO:0000259" key="4">
    <source>
        <dbReference type="Pfam" id="PF04586"/>
    </source>
</evidence>
<dbReference type="Pfam" id="PF04586">
    <property type="entry name" value="Peptidase_S78"/>
    <property type="match status" value="1"/>
</dbReference>
<reference evidence="5 6" key="1">
    <citation type="submission" date="2014-05" db="EMBL/GenBank/DDBJ databases">
        <title>Whole genome shotgun sequence of Rhizobium rhizogenes NBRC 13257.</title>
        <authorList>
            <person name="Katano-Makiyama Y."/>
            <person name="Hosoyama A."/>
            <person name="Hashimoto M."/>
            <person name="Hosoyama Y."/>
            <person name="Noguchi M."/>
            <person name="Tsuchikane K."/>
            <person name="Kimura A."/>
            <person name="Ohji S."/>
            <person name="Ichikawa N."/>
            <person name="Yamazoe A."/>
            <person name="Fujita N."/>
        </authorList>
    </citation>
    <scope>NUCLEOTIDE SEQUENCE [LARGE SCALE GENOMIC DNA]</scope>
    <source>
        <strain evidence="5 6">NBRC 13257</strain>
    </source>
</reference>
<dbReference type="NCBIfam" id="TIGR01543">
    <property type="entry name" value="proheadase_HK97"/>
    <property type="match status" value="1"/>
</dbReference>
<protein>
    <submittedName>
        <fullName evidence="5">Prohead protease</fullName>
    </submittedName>
</protein>
<keyword evidence="1" id="KW-1188">Viral release from host cell</keyword>
<evidence type="ECO:0000256" key="1">
    <source>
        <dbReference type="ARBA" id="ARBA00022612"/>
    </source>
</evidence>
<dbReference type="EMBL" id="BAYX01000014">
    <property type="protein sequence ID" value="GAJ95855.1"/>
    <property type="molecule type" value="Genomic_DNA"/>
</dbReference>